<comment type="subcellular location">
    <subcellularLocation>
        <location evidence="1">Golgi apparatus membrane</location>
        <topology evidence="1">Peripheral membrane protein</topology>
    </subcellularLocation>
</comment>
<evidence type="ECO:0000256" key="2">
    <source>
        <dbReference type="ARBA" id="ARBA00006653"/>
    </source>
</evidence>
<organism evidence="8">
    <name type="scientific">Darwinula stevensoni</name>
    <dbReference type="NCBI Taxonomy" id="69355"/>
    <lineage>
        <taxon>Eukaryota</taxon>
        <taxon>Metazoa</taxon>
        <taxon>Ecdysozoa</taxon>
        <taxon>Arthropoda</taxon>
        <taxon>Crustacea</taxon>
        <taxon>Oligostraca</taxon>
        <taxon>Ostracoda</taxon>
        <taxon>Podocopa</taxon>
        <taxon>Podocopida</taxon>
        <taxon>Darwinulocopina</taxon>
        <taxon>Darwinuloidea</taxon>
        <taxon>Darwinulidae</taxon>
        <taxon>Darwinula</taxon>
    </lineage>
</organism>
<dbReference type="Proteomes" id="UP000677054">
    <property type="component" value="Unassembled WGS sequence"/>
</dbReference>
<accession>A0A7R8X5D6</accession>
<dbReference type="Pfam" id="PF10191">
    <property type="entry name" value="COG7"/>
    <property type="match status" value="1"/>
</dbReference>
<evidence type="ECO:0000256" key="4">
    <source>
        <dbReference type="ARBA" id="ARBA00022448"/>
    </source>
</evidence>
<dbReference type="EMBL" id="LR899631">
    <property type="protein sequence ID" value="CAD7241258.1"/>
    <property type="molecule type" value="Genomic_DNA"/>
</dbReference>
<evidence type="ECO:0000256" key="6">
    <source>
        <dbReference type="ARBA" id="ARBA00023034"/>
    </source>
</evidence>
<dbReference type="GO" id="GO:0006891">
    <property type="term" value="P:intra-Golgi vesicle-mediated transport"/>
    <property type="evidence" value="ECO:0007669"/>
    <property type="project" value="InterPro"/>
</dbReference>
<dbReference type="InterPro" id="IPR033370">
    <property type="entry name" value="COG1"/>
</dbReference>
<reference evidence="8" key="1">
    <citation type="submission" date="2020-11" db="EMBL/GenBank/DDBJ databases">
        <authorList>
            <person name="Tran Van P."/>
        </authorList>
    </citation>
    <scope>NUCLEOTIDE SEQUENCE</scope>
</reference>
<dbReference type="GO" id="GO:0017119">
    <property type="term" value="C:Golgi transport complex"/>
    <property type="evidence" value="ECO:0007669"/>
    <property type="project" value="InterPro"/>
</dbReference>
<keyword evidence="6" id="KW-0333">Golgi apparatus</keyword>
<evidence type="ECO:0000313" key="8">
    <source>
        <dbReference type="EMBL" id="CAD7241258.1"/>
    </source>
</evidence>
<dbReference type="OrthoDB" id="245173at2759"/>
<protein>
    <recommendedName>
        <fullName evidence="3">Conserved oligomeric Golgi complex subunit 1</fullName>
    </recommendedName>
</protein>
<evidence type="ECO:0000256" key="7">
    <source>
        <dbReference type="ARBA" id="ARBA00023136"/>
    </source>
</evidence>
<keyword evidence="7" id="KW-0472">Membrane</keyword>
<comment type="similarity">
    <text evidence="2">Belongs to the COG1 family.</text>
</comment>
<sequence length="1539" mass="173302">MQGFTAKDWIRDVFRNMEANADKESYATSLVMKLQLCIQEVNQSIEETSHQVLAAMPRIVRELENLQQEGMLLKRQADNWTTLVTDVEEVFDTGDVDNIALKLEAMSQSLSVLAHVPDYPSRVQHLEALRNRLEALVSPRLVATFNESPGSREAAKYFLMFASMHRQSQFEKYYHNYHKGCLLQRWATTVEGEPGESVDDRLAEFCDYVLVHWHEQVSWLSQLSPSSIHVGNVLIPLLGDSFISLDPRLPLCIQASLKQQEEPLSLLLNIKTVFDRFMQGLRLAIDRMDPSIRPSPDAQEKLAESLYSVLKPHVPSLHLYEKNTMLEEMGSLFEEDDVDLVPRMESLGEKLRKMPSRIRVSFERLMNLTEGAGVLLWMEAVKDIYTDARQALENLCRDTETRRPRWEAWTNVEVATKLLHLAGQQILLTESLDKELTLSFLEGTHRLISDSSPVGTNFIQYLLQDSGKAQNLVENLHRGEVSSLLGEIDASVKDIAKEMRRVALDTFLYPCRKHLETIPVLFDSSTEKDTESSPLTFGPQEYITRVGGYLMTLPQHLEVMSQMEAKAMWAILNLPGWPFEGEADSASTDVGDVVLVGISHGVCLTYLELIQTIPHLGASSASRLAADIDYLGDVLDDVGSKLPRALASLGALLKLNQEDFFTKSADTLFENHTISEIQEVRKRMMVDIEKKREDLRTMVGERYRELIEAADTIASMKQSAGSILSHLGQMEKLCSSLETSSLQENDNEDASIRERARVQQVTYYAVASQIRLLMDIPEALWASVESRHFLTGTQLYLLAREVYHGLTNLAPSFSIFSSLKGPGSHEQGIPAQKLASWFPILNRQWTGISHFKGAILSACDESLQDPSTPIQDVVSGGIAVLLLRNWKPEQLLSSILTSRLSFARTLLSPDADNHTPRYLISRLLLLIRSTLYLVYSLFSVGTEGVKGLQARRLKMEYKGMVEGKAPVTLLSIHGSPAMRFLPQRIPHFRPRVKHGMEPLPIEDIRSHCSKWATSLVQFVQEHLPGILKEIGGFRSLATIRENLYEELGEDLHFKSWIPLCEWVLGGKEGNIQEIWPLLIAPTFSSRAKSLLDKKIQSNIVQPIAEHLHCFLEDISQKPEYCLAERDFGSYLWSENASDIPETEGWLQPSAFQSISLNAGGLVMKSYGYSPKAVEMCHLIEEAWKQLLEDMRPYIETENEDPHPFLQLQDRQEILSSLSDMASRATLMFLSELEAVKDKRKESECLLFCSRLAQALPHLSPSLTLILNHLQNWEEIQIEEESETGEKVSSEIRIPGIPSLALSAVLQDLCLSLKRAGSFVFPDDVCEEMRRETLLAVLSHYNQLLEETPEDAITQPMALQLLFDVRFALLLLQSSDKVTTCLVRPSSIEQCLAINSYANAQEEQERGRKLCDTLECLVDPFDLDVFSPHIRTALDKSLFRLHGLHGVLLGGEREMDGKGKVVRMSGSECHNVAVLSSCHAHSSRFPLLPLAPQLPTIRPSGIPRPQESTSQPVTVTTILPVPFGNSDSELNCDSRLPHEF</sequence>
<dbReference type="GO" id="GO:0000139">
    <property type="term" value="C:Golgi membrane"/>
    <property type="evidence" value="ECO:0007669"/>
    <property type="project" value="UniProtKB-SubCell"/>
</dbReference>
<dbReference type="GO" id="GO:0006886">
    <property type="term" value="P:intracellular protein transport"/>
    <property type="evidence" value="ECO:0007669"/>
    <property type="project" value="InterPro"/>
</dbReference>
<evidence type="ECO:0000256" key="5">
    <source>
        <dbReference type="ARBA" id="ARBA00022927"/>
    </source>
</evidence>
<evidence type="ECO:0000256" key="1">
    <source>
        <dbReference type="ARBA" id="ARBA00004395"/>
    </source>
</evidence>
<keyword evidence="4" id="KW-0813">Transport</keyword>
<keyword evidence="5" id="KW-0653">Protein transport</keyword>
<evidence type="ECO:0000256" key="3">
    <source>
        <dbReference type="ARBA" id="ARBA00020978"/>
    </source>
</evidence>
<dbReference type="PANTHER" id="PTHR31658">
    <property type="entry name" value="CONSERVED OLIGOMERIC GOLGI COMPLEX SUBUNIT 1"/>
    <property type="match status" value="1"/>
</dbReference>
<proteinExistence type="inferred from homology"/>
<keyword evidence="9" id="KW-1185">Reference proteome</keyword>
<name>A0A7R8X5D6_9CRUS</name>
<evidence type="ECO:0000313" key="9">
    <source>
        <dbReference type="Proteomes" id="UP000677054"/>
    </source>
</evidence>
<dbReference type="PANTHER" id="PTHR31658:SF0">
    <property type="entry name" value="CONSERVED OLIGOMERIC GOLGI COMPLEX SUBUNIT 1"/>
    <property type="match status" value="1"/>
</dbReference>
<dbReference type="InterPro" id="IPR019335">
    <property type="entry name" value="COG7"/>
</dbReference>
<gene>
    <name evidence="8" type="ORF">DSTB1V02_LOCUS1258</name>
</gene>
<dbReference type="EMBL" id="CAJPEV010000114">
    <property type="protein sequence ID" value="CAG0880797.1"/>
    <property type="molecule type" value="Genomic_DNA"/>
</dbReference>